<name>A0ABV9JB96_9LACT</name>
<evidence type="ECO:0000256" key="2">
    <source>
        <dbReference type="ARBA" id="ARBA00005695"/>
    </source>
</evidence>
<comment type="caution">
    <text evidence="9">The sequence shown here is derived from an EMBL/GenBank/DDBJ whole genome shotgun (WGS) entry which is preliminary data.</text>
</comment>
<evidence type="ECO:0000256" key="5">
    <source>
        <dbReference type="ARBA" id="ARBA00022856"/>
    </source>
</evidence>
<sequence>MKKTQLIGLSAVGLISVALLAACGSSSSTSSAKTPTKYSYVYSTDPTTFDYLATNLQVNSDIFSNFEDGLMENDPSGNYVGALAKSWSVSPDGTTYTYHLRKGVNWSNADGSVYAPVKASDFVTGLKHAVDTKSTMLYLVQNLITGLNDYTTGKTKDFSKVGVVADDKAGTVTYHLTQPAPYWNTLTTYSILFPLNSDFLKSKGAQFGNVSSADNILYDGPFVLSNFTSKSVIELKNNPSYWDKKDVHLTDVKLNYYDGSQPSSLYNQFNKGVYSKATVYPNDPSYKQVVKNYKQDISYGLTTPTTYNMTFNLDRQAYKLTKKTNSAEKDSTKKAVLNRDFRAAISYSINRIDYLSQVGGKQGAINQIRNSFTPVNLVNINNKPYGDTVKKDLDGLDSSVWKDTNINDGNNSTFNATLAKAEFAKAKTALQKEGVQFPIHLDLPQDQTSTLLINEAKSLKQSVEQTLGTNNVIVDLNLEPENTFYAATYLATSGAQSDYDISTASGWGPDYIDPATFLNIYDTRHGDQLQTLGLTGTDVQKASPSEAAAIKATGLDQYDTLLDKAAKITSTKQLDERYEAYAKAEAFLDNSFIEIPLSTAGGLPQLTKVVPFTGSYGLCGVSNGLTATRFKYVKLQDKPVTAAQYNKAKAKFEKVTAKSKVLDEVKN</sequence>
<reference evidence="10" key="1">
    <citation type="journal article" date="2019" name="Int. J. Syst. Evol. Microbiol.">
        <title>The Global Catalogue of Microorganisms (GCM) 10K type strain sequencing project: providing services to taxonomists for standard genome sequencing and annotation.</title>
        <authorList>
            <consortium name="The Broad Institute Genomics Platform"/>
            <consortium name="The Broad Institute Genome Sequencing Center for Infectious Disease"/>
            <person name="Wu L."/>
            <person name="Ma J."/>
        </authorList>
    </citation>
    <scope>NUCLEOTIDE SEQUENCE [LARGE SCALE GENOMIC DNA]</scope>
    <source>
        <strain evidence="10">CCUG 63287</strain>
    </source>
</reference>
<evidence type="ECO:0000259" key="8">
    <source>
        <dbReference type="Pfam" id="PF00496"/>
    </source>
</evidence>
<evidence type="ECO:0000256" key="3">
    <source>
        <dbReference type="ARBA" id="ARBA00022448"/>
    </source>
</evidence>
<dbReference type="RefSeq" id="WP_213533669.1">
    <property type="nucleotide sequence ID" value="NZ_BOVQ01000002.1"/>
</dbReference>
<keyword evidence="3" id="KW-0813">Transport</keyword>
<evidence type="ECO:0000313" key="10">
    <source>
        <dbReference type="Proteomes" id="UP001595987"/>
    </source>
</evidence>
<evidence type="ECO:0000256" key="6">
    <source>
        <dbReference type="ARBA" id="ARBA00022927"/>
    </source>
</evidence>
<proteinExistence type="inferred from homology"/>
<comment type="similarity">
    <text evidence="2">Belongs to the bacterial solute-binding protein 5 family.</text>
</comment>
<dbReference type="PANTHER" id="PTHR30290">
    <property type="entry name" value="PERIPLASMIC BINDING COMPONENT OF ABC TRANSPORTER"/>
    <property type="match status" value="1"/>
</dbReference>
<keyword evidence="10" id="KW-1185">Reference proteome</keyword>
<dbReference type="CDD" id="cd08504">
    <property type="entry name" value="PBP2_OppA"/>
    <property type="match status" value="1"/>
</dbReference>
<comment type="subcellular location">
    <subcellularLocation>
        <location evidence="1">Cell membrane</location>
        <topology evidence="1">Lipid-anchor</topology>
    </subcellularLocation>
</comment>
<gene>
    <name evidence="9" type="ORF">ACFO26_03485</name>
</gene>
<dbReference type="Gene3D" id="3.90.76.10">
    <property type="entry name" value="Dipeptide-binding Protein, Domain 1"/>
    <property type="match status" value="1"/>
</dbReference>
<accession>A0ABV9JB96</accession>
<feature type="chain" id="PRO_5046910472" evidence="7">
    <location>
        <begin position="22"/>
        <end position="667"/>
    </location>
</feature>
<evidence type="ECO:0000313" key="9">
    <source>
        <dbReference type="EMBL" id="MFC4651959.1"/>
    </source>
</evidence>
<organism evidence="9 10">
    <name type="scientific">Lactococcus nasutitermitis</name>
    <dbReference type="NCBI Taxonomy" id="1652957"/>
    <lineage>
        <taxon>Bacteria</taxon>
        <taxon>Bacillati</taxon>
        <taxon>Bacillota</taxon>
        <taxon>Bacilli</taxon>
        <taxon>Lactobacillales</taxon>
        <taxon>Streptococcaceae</taxon>
        <taxon>Lactococcus</taxon>
    </lineage>
</organism>
<feature type="domain" description="Solute-binding protein family 5" evidence="8">
    <location>
        <begin position="79"/>
        <end position="523"/>
    </location>
</feature>
<dbReference type="InterPro" id="IPR039424">
    <property type="entry name" value="SBP_5"/>
</dbReference>
<dbReference type="PANTHER" id="PTHR30290:SF10">
    <property type="entry name" value="PERIPLASMIC OLIGOPEPTIDE-BINDING PROTEIN-RELATED"/>
    <property type="match status" value="1"/>
</dbReference>
<dbReference type="Pfam" id="PF00496">
    <property type="entry name" value="SBP_bac_5"/>
    <property type="match status" value="1"/>
</dbReference>
<keyword evidence="5" id="KW-0571">Peptide transport</keyword>
<dbReference type="SUPFAM" id="SSF53850">
    <property type="entry name" value="Periplasmic binding protein-like II"/>
    <property type="match status" value="1"/>
</dbReference>
<protein>
    <submittedName>
        <fullName evidence="9">Peptide ABC transporter substrate-binding protein</fullName>
    </submittedName>
</protein>
<evidence type="ECO:0000256" key="7">
    <source>
        <dbReference type="SAM" id="SignalP"/>
    </source>
</evidence>
<dbReference type="Proteomes" id="UP001595987">
    <property type="component" value="Unassembled WGS sequence"/>
</dbReference>
<dbReference type="InterPro" id="IPR023765">
    <property type="entry name" value="SBP_5_CS"/>
</dbReference>
<keyword evidence="4 7" id="KW-0732">Signal</keyword>
<feature type="signal peptide" evidence="7">
    <location>
        <begin position="1"/>
        <end position="21"/>
    </location>
</feature>
<evidence type="ECO:0000256" key="4">
    <source>
        <dbReference type="ARBA" id="ARBA00022729"/>
    </source>
</evidence>
<dbReference type="InterPro" id="IPR000914">
    <property type="entry name" value="SBP_5_dom"/>
</dbReference>
<dbReference type="PROSITE" id="PS51257">
    <property type="entry name" value="PROKAR_LIPOPROTEIN"/>
    <property type="match status" value="1"/>
</dbReference>
<dbReference type="EMBL" id="JBHSGD010000004">
    <property type="protein sequence ID" value="MFC4651959.1"/>
    <property type="molecule type" value="Genomic_DNA"/>
</dbReference>
<evidence type="ECO:0000256" key="1">
    <source>
        <dbReference type="ARBA" id="ARBA00004193"/>
    </source>
</evidence>
<keyword evidence="6" id="KW-0653">Protein transport</keyword>
<dbReference type="Gene3D" id="3.40.190.10">
    <property type="entry name" value="Periplasmic binding protein-like II"/>
    <property type="match status" value="1"/>
</dbReference>
<dbReference type="PROSITE" id="PS01040">
    <property type="entry name" value="SBP_BACTERIAL_5"/>
    <property type="match status" value="1"/>
</dbReference>
<dbReference type="Gene3D" id="3.10.105.10">
    <property type="entry name" value="Dipeptide-binding Protein, Domain 3"/>
    <property type="match status" value="1"/>
</dbReference>